<organism evidence="1 2">
    <name type="scientific">Leucogyrophana mollusca</name>
    <dbReference type="NCBI Taxonomy" id="85980"/>
    <lineage>
        <taxon>Eukaryota</taxon>
        <taxon>Fungi</taxon>
        <taxon>Dikarya</taxon>
        <taxon>Basidiomycota</taxon>
        <taxon>Agaricomycotina</taxon>
        <taxon>Agaricomycetes</taxon>
        <taxon>Agaricomycetidae</taxon>
        <taxon>Boletales</taxon>
        <taxon>Boletales incertae sedis</taxon>
        <taxon>Leucogyrophana</taxon>
    </lineage>
</organism>
<keyword evidence="2" id="KW-1185">Reference proteome</keyword>
<accession>A0ACB8B724</accession>
<gene>
    <name evidence="1" type="ORF">BV22DRAFT_729177</name>
</gene>
<proteinExistence type="predicted"/>
<sequence>MSGGQKPAAVYTHGHHESVLRSHTWRTAANSAAYLIPHLRPNMRILDLGCGPGTITADLAKLVPQGQVVGLEHAADVLEKARATASQQGVTNIEFQTGDICNLTDIKDGTFDVVHCHQVLQHISDPVKALSEMRRVAKPGGIVAARESDYDAFTWYPDVEGMKEWQQLYHDVATKNGGEPNAGRRLVAWAREAGFDRTQITATASTWCYSTSEEQAWWSGLWADRTISSNFAGTAIGHGLATQEKLEEIAEVWRKWGKQEDGWFVVLHGEIICQV</sequence>
<keyword evidence="1" id="KW-0808">Transferase</keyword>
<evidence type="ECO:0000313" key="1">
    <source>
        <dbReference type="EMBL" id="KAH7921457.1"/>
    </source>
</evidence>
<protein>
    <submittedName>
        <fullName evidence="1">Methyltransferase type 11</fullName>
    </submittedName>
</protein>
<comment type="caution">
    <text evidence="1">The sequence shown here is derived from an EMBL/GenBank/DDBJ whole genome shotgun (WGS) entry which is preliminary data.</text>
</comment>
<keyword evidence="1" id="KW-0489">Methyltransferase</keyword>
<dbReference type="EMBL" id="MU266525">
    <property type="protein sequence ID" value="KAH7921457.1"/>
    <property type="molecule type" value="Genomic_DNA"/>
</dbReference>
<name>A0ACB8B724_9AGAM</name>
<dbReference type="Proteomes" id="UP000790709">
    <property type="component" value="Unassembled WGS sequence"/>
</dbReference>
<evidence type="ECO:0000313" key="2">
    <source>
        <dbReference type="Proteomes" id="UP000790709"/>
    </source>
</evidence>
<reference evidence="1" key="1">
    <citation type="journal article" date="2021" name="New Phytol.">
        <title>Evolutionary innovations through gain and loss of genes in the ectomycorrhizal Boletales.</title>
        <authorList>
            <person name="Wu G."/>
            <person name="Miyauchi S."/>
            <person name="Morin E."/>
            <person name="Kuo A."/>
            <person name="Drula E."/>
            <person name="Varga T."/>
            <person name="Kohler A."/>
            <person name="Feng B."/>
            <person name="Cao Y."/>
            <person name="Lipzen A."/>
            <person name="Daum C."/>
            <person name="Hundley H."/>
            <person name="Pangilinan J."/>
            <person name="Johnson J."/>
            <person name="Barry K."/>
            <person name="LaButti K."/>
            <person name="Ng V."/>
            <person name="Ahrendt S."/>
            <person name="Min B."/>
            <person name="Choi I.G."/>
            <person name="Park H."/>
            <person name="Plett J.M."/>
            <person name="Magnuson J."/>
            <person name="Spatafora J.W."/>
            <person name="Nagy L.G."/>
            <person name="Henrissat B."/>
            <person name="Grigoriev I.V."/>
            <person name="Yang Z.L."/>
            <person name="Xu J."/>
            <person name="Martin F.M."/>
        </authorList>
    </citation>
    <scope>NUCLEOTIDE SEQUENCE</scope>
    <source>
        <strain evidence="1">KUC20120723A-06</strain>
    </source>
</reference>